<evidence type="ECO:0000313" key="2">
    <source>
        <dbReference type="EMBL" id="MEA5140650.1"/>
    </source>
</evidence>
<dbReference type="PANTHER" id="PTHR16128:SF5">
    <property type="entry name" value="FAD_NAD(P)-BINDING OXIDOREDUCTASE FAMILY PROTEIN"/>
    <property type="match status" value="1"/>
</dbReference>
<sequence>MKILIIGAGMAGLAAANFLANEHEVTILDKGRGVGGRMATRTLGTAIADHGAQYFSVQSDAFQTFIDQLLAEKIVDTWQLPQRSNKRFFGSKGMKMIPKKMAEKLDVQLNEKVILLKDNIAFTETGNEYAFDKIIITIPIPQLKELLQNSAININETDEKVFESIQYEPCIALMAVLKSPTQIAGGGIMLENQPVAWIADNFQKGISPTPSVTIHASAEYSKQQLENNLTEVATEMLQSVEKWIPAEQIESFQVHRWRYSLASKRYEQAFYQLSESIYLAGDGFGIGNVEGAFLSGFELAKTL</sequence>
<dbReference type="Gene3D" id="3.90.660.10">
    <property type="match status" value="1"/>
</dbReference>
<dbReference type="SUPFAM" id="SSF51905">
    <property type="entry name" value="FAD/NAD(P)-binding domain"/>
    <property type="match status" value="1"/>
</dbReference>
<keyword evidence="3" id="KW-1185">Reference proteome</keyword>
<dbReference type="Proteomes" id="UP001302949">
    <property type="component" value="Unassembled WGS sequence"/>
</dbReference>
<dbReference type="InterPro" id="IPR002937">
    <property type="entry name" value="Amino_oxidase"/>
</dbReference>
<dbReference type="PANTHER" id="PTHR16128">
    <property type="entry name" value="FAD/NAD(P)-BINDING OXIDOREDUCTASE FAMILY PROTEIN"/>
    <property type="match status" value="1"/>
</dbReference>
<feature type="domain" description="Amine oxidase" evidence="1">
    <location>
        <begin position="78"/>
        <end position="300"/>
    </location>
</feature>
<comment type="caution">
    <text evidence="2">The sequence shown here is derived from an EMBL/GenBank/DDBJ whole genome shotgun (WGS) entry which is preliminary data.</text>
</comment>
<organism evidence="2 3">
    <name type="scientific">Arcicella rigui</name>
    <dbReference type="NCBI Taxonomy" id="797020"/>
    <lineage>
        <taxon>Bacteria</taxon>
        <taxon>Pseudomonadati</taxon>
        <taxon>Bacteroidota</taxon>
        <taxon>Cytophagia</taxon>
        <taxon>Cytophagales</taxon>
        <taxon>Flectobacillaceae</taxon>
        <taxon>Arcicella</taxon>
    </lineage>
</organism>
<dbReference type="Pfam" id="PF01593">
    <property type="entry name" value="Amino_oxidase"/>
    <property type="match status" value="1"/>
</dbReference>
<dbReference type="RefSeq" id="WP_323297803.1">
    <property type="nucleotide sequence ID" value="NZ_JAYFUM010000019.1"/>
</dbReference>
<evidence type="ECO:0000313" key="3">
    <source>
        <dbReference type="Proteomes" id="UP001302949"/>
    </source>
</evidence>
<dbReference type="EMBL" id="JAYFUM010000019">
    <property type="protein sequence ID" value="MEA5140650.1"/>
    <property type="molecule type" value="Genomic_DNA"/>
</dbReference>
<reference evidence="2 3" key="1">
    <citation type="submission" date="2023-12" db="EMBL/GenBank/DDBJ databases">
        <title>Novel species of the genus Arcicella isolated from rivers.</title>
        <authorList>
            <person name="Lu H."/>
        </authorList>
    </citation>
    <scope>NUCLEOTIDE SEQUENCE [LARGE SCALE GENOMIC DNA]</scope>
    <source>
        <strain evidence="2 3">KCTC 23307</strain>
    </source>
</reference>
<dbReference type="Gene3D" id="3.50.50.60">
    <property type="entry name" value="FAD/NAD(P)-binding domain"/>
    <property type="match status" value="1"/>
</dbReference>
<gene>
    <name evidence="2" type="ORF">VB248_15990</name>
</gene>
<dbReference type="InterPro" id="IPR036188">
    <property type="entry name" value="FAD/NAD-bd_sf"/>
</dbReference>
<dbReference type="Pfam" id="PF13450">
    <property type="entry name" value="NAD_binding_8"/>
    <property type="match status" value="1"/>
</dbReference>
<name>A0ABU5QCT8_9BACT</name>
<protein>
    <submittedName>
        <fullName evidence="2">FAD-dependent oxidoreductase</fullName>
    </submittedName>
</protein>
<accession>A0ABU5QCT8</accession>
<proteinExistence type="predicted"/>
<evidence type="ECO:0000259" key="1">
    <source>
        <dbReference type="Pfam" id="PF01593"/>
    </source>
</evidence>